<organism evidence="2 3">
    <name type="scientific">Leptosia nina</name>
    <dbReference type="NCBI Taxonomy" id="320188"/>
    <lineage>
        <taxon>Eukaryota</taxon>
        <taxon>Metazoa</taxon>
        <taxon>Ecdysozoa</taxon>
        <taxon>Arthropoda</taxon>
        <taxon>Hexapoda</taxon>
        <taxon>Insecta</taxon>
        <taxon>Pterygota</taxon>
        <taxon>Neoptera</taxon>
        <taxon>Endopterygota</taxon>
        <taxon>Lepidoptera</taxon>
        <taxon>Glossata</taxon>
        <taxon>Ditrysia</taxon>
        <taxon>Papilionoidea</taxon>
        <taxon>Pieridae</taxon>
        <taxon>Pierinae</taxon>
        <taxon>Leptosia</taxon>
    </lineage>
</organism>
<keyword evidence="3" id="KW-1185">Reference proteome</keyword>
<gene>
    <name evidence="2" type="ORF">LNINA_LOCUS229</name>
</gene>
<evidence type="ECO:0000313" key="2">
    <source>
        <dbReference type="EMBL" id="CAK1540155.1"/>
    </source>
</evidence>
<feature type="region of interest" description="Disordered" evidence="1">
    <location>
        <begin position="1"/>
        <end position="27"/>
    </location>
</feature>
<comment type="caution">
    <text evidence="2">The sequence shown here is derived from an EMBL/GenBank/DDBJ whole genome shotgun (WGS) entry which is preliminary data.</text>
</comment>
<accession>A0AAV1IVM8</accession>
<reference evidence="2 3" key="1">
    <citation type="submission" date="2023-11" db="EMBL/GenBank/DDBJ databases">
        <authorList>
            <person name="Okamura Y."/>
        </authorList>
    </citation>
    <scope>NUCLEOTIDE SEQUENCE [LARGE SCALE GENOMIC DNA]</scope>
</reference>
<feature type="region of interest" description="Disordered" evidence="1">
    <location>
        <begin position="107"/>
        <end position="159"/>
    </location>
</feature>
<sequence>MGGGSTAVLSTGLSGLTPRRDVPRSDPGAIITGSDLTLDAALRIGALEIGSRVIDTRCGCSWRAIALCALQRRLSNSIPPINVTLGAKSGGVTAAAFKYTLEDLPREKKLRQPSGRAENSRGPQQKQIEREQLCATIREDNSRTSAGDQRPTDAGRPRCIPLWPVPREQCFDSLKHHRWLGEWEQR</sequence>
<evidence type="ECO:0000256" key="1">
    <source>
        <dbReference type="SAM" id="MobiDB-lite"/>
    </source>
</evidence>
<evidence type="ECO:0000313" key="3">
    <source>
        <dbReference type="Proteomes" id="UP001497472"/>
    </source>
</evidence>
<dbReference type="Proteomes" id="UP001497472">
    <property type="component" value="Unassembled WGS sequence"/>
</dbReference>
<dbReference type="EMBL" id="CAVLEF010000001">
    <property type="protein sequence ID" value="CAK1540155.1"/>
    <property type="molecule type" value="Genomic_DNA"/>
</dbReference>
<proteinExistence type="predicted"/>
<dbReference type="AlphaFoldDB" id="A0AAV1IVM8"/>
<feature type="compositionally biased region" description="Basic and acidic residues" evidence="1">
    <location>
        <begin position="127"/>
        <end position="142"/>
    </location>
</feature>
<name>A0AAV1IVM8_9NEOP</name>
<protein>
    <submittedName>
        <fullName evidence="2">Uncharacterized protein</fullName>
    </submittedName>
</protein>